<evidence type="ECO:0000256" key="1">
    <source>
        <dbReference type="ARBA" id="ARBA00004629"/>
    </source>
</evidence>
<dbReference type="GO" id="GO:0051754">
    <property type="term" value="P:meiotic sister chromatid cohesion, centromeric"/>
    <property type="evidence" value="ECO:0007669"/>
    <property type="project" value="TreeGrafter"/>
</dbReference>
<dbReference type="CDD" id="cd13981">
    <property type="entry name" value="STKc_Bub1_BubR1"/>
    <property type="match status" value="1"/>
</dbReference>
<feature type="domain" description="Protein kinase" evidence="6">
    <location>
        <begin position="92"/>
        <end position="507"/>
    </location>
</feature>
<dbReference type="GO" id="GO:0007094">
    <property type="term" value="P:mitotic spindle assembly checkpoint signaling"/>
    <property type="evidence" value="ECO:0007669"/>
    <property type="project" value="InterPro"/>
</dbReference>
<dbReference type="PANTHER" id="PTHR14030:SF4">
    <property type="entry name" value="BUB1 KINASE, ISOFORM A-RELATED"/>
    <property type="match status" value="1"/>
</dbReference>
<dbReference type="EMBL" id="CP069115">
    <property type="protein sequence ID" value="QSS66223.1"/>
    <property type="molecule type" value="Genomic_DNA"/>
</dbReference>
<evidence type="ECO:0000313" key="8">
    <source>
        <dbReference type="Proteomes" id="UP000663671"/>
    </source>
</evidence>
<dbReference type="SUPFAM" id="SSF56112">
    <property type="entry name" value="Protein kinase-like (PK-like)"/>
    <property type="match status" value="1"/>
</dbReference>
<dbReference type="GO" id="GO:0032991">
    <property type="term" value="C:protein-containing complex"/>
    <property type="evidence" value="ECO:0007669"/>
    <property type="project" value="UniProtKB-ARBA"/>
</dbReference>
<comment type="subcellular location">
    <subcellularLocation>
        <location evidence="1">Chromosome</location>
        <location evidence="1">Centromere</location>
        <location evidence="1">Kinetochore</location>
    </subcellularLocation>
</comment>
<dbReference type="GO" id="GO:0005634">
    <property type="term" value="C:nucleus"/>
    <property type="evidence" value="ECO:0007669"/>
    <property type="project" value="TreeGrafter"/>
</dbReference>
<dbReference type="VEuPathDB" id="FungiDB:I7I51_07078"/>
<dbReference type="PROSITE" id="PS00108">
    <property type="entry name" value="PROTEIN_KINASE_ST"/>
    <property type="match status" value="1"/>
</dbReference>
<dbReference type="PANTHER" id="PTHR14030">
    <property type="entry name" value="MITOTIC CHECKPOINT SERINE/THREONINE-PROTEIN KINASE BUB1"/>
    <property type="match status" value="1"/>
</dbReference>
<keyword evidence="3" id="KW-0995">Kinetochore</keyword>
<protein>
    <submittedName>
        <fullName evidence="7">Spindle assembly checkpoint protein SLDA</fullName>
    </submittedName>
</protein>
<keyword evidence="2" id="KW-0158">Chromosome</keyword>
<evidence type="ECO:0000256" key="2">
    <source>
        <dbReference type="ARBA" id="ARBA00022454"/>
    </source>
</evidence>
<dbReference type="GO" id="GO:0004672">
    <property type="term" value="F:protein kinase activity"/>
    <property type="evidence" value="ECO:0007669"/>
    <property type="project" value="InterPro"/>
</dbReference>
<dbReference type="OrthoDB" id="248495at2759"/>
<dbReference type="SMART" id="SM00220">
    <property type="entry name" value="S_TKc"/>
    <property type="match status" value="1"/>
</dbReference>
<proteinExistence type="predicted"/>
<dbReference type="Gene3D" id="1.10.510.10">
    <property type="entry name" value="Transferase(Phosphotransferase) domain 1"/>
    <property type="match status" value="1"/>
</dbReference>
<sequence>MKPKSPCKSKLIIDECQCNPIEPKIREKILKSIYPSLHTYPGYHDHGSQKACRASDIRKYIKSISKHSKVAGTDRSAITPPVLCFPGANRRYAINQELGEGGFAPVYLVESVDSPDTFTSDSGRENGDRIVNNKRQHSASESPFKPQRDADRRGLEAIKVESETPSAWEFYMLRIAHARIGSTPIYRRATDSIVRAHEMHIFKDEGYLVEDYQNQGTLIDLVNVTSNGSSVSMEQGLDETVVMFFAVELFRTVEALHACDILHGDLKADNCLVRLGKHFASRASAIEDGSYLNSQTGYSPTGAGGWLNRGITLIDFGRAIDMQVFPKNVQFIADWKIGAHECSEMRECRPWTYQVDLYGLAGTIHILLFGKYMEVTPATANRTSCGENGNMSIPGAGGLGAKKLYRIKESLKRYWDRELWAEVFDLCLNPQGEKWMRMERGIFTPPGSDIDGENGSLTADNDDRSPTLPVLNSMKYIREKMEGWLVANAEKKGLLAQLAKLEKLVAK</sequence>
<dbReference type="AlphaFoldDB" id="A0A8A1MNM3"/>
<name>A0A8A1MNM3_AJECA</name>
<evidence type="ECO:0000256" key="4">
    <source>
        <dbReference type="ARBA" id="ARBA00023328"/>
    </source>
</evidence>
<dbReference type="InterPro" id="IPR011009">
    <property type="entry name" value="Kinase-like_dom_sf"/>
</dbReference>
<dbReference type="Proteomes" id="UP000663671">
    <property type="component" value="Chromosome 3"/>
</dbReference>
<accession>A0A8A1MNM3</accession>
<dbReference type="Pfam" id="PF00069">
    <property type="entry name" value="Pkinase"/>
    <property type="match status" value="1"/>
</dbReference>
<organism evidence="7 8">
    <name type="scientific">Ajellomyces capsulatus</name>
    <name type="common">Darling's disease fungus</name>
    <name type="synonym">Histoplasma capsulatum</name>
    <dbReference type="NCBI Taxonomy" id="5037"/>
    <lineage>
        <taxon>Eukaryota</taxon>
        <taxon>Fungi</taxon>
        <taxon>Dikarya</taxon>
        <taxon>Ascomycota</taxon>
        <taxon>Pezizomycotina</taxon>
        <taxon>Eurotiomycetes</taxon>
        <taxon>Eurotiomycetidae</taxon>
        <taxon>Onygenales</taxon>
        <taxon>Ajellomycetaceae</taxon>
        <taxon>Histoplasma</taxon>
    </lineage>
</organism>
<gene>
    <name evidence="7" type="primary">BUB1</name>
    <name evidence="7" type="ORF">I7I51_07078</name>
</gene>
<evidence type="ECO:0000256" key="5">
    <source>
        <dbReference type="SAM" id="MobiDB-lite"/>
    </source>
</evidence>
<evidence type="ECO:0000259" key="6">
    <source>
        <dbReference type="PROSITE" id="PS50011"/>
    </source>
</evidence>
<feature type="region of interest" description="Disordered" evidence="5">
    <location>
        <begin position="117"/>
        <end position="152"/>
    </location>
</feature>
<feature type="region of interest" description="Disordered" evidence="5">
    <location>
        <begin position="446"/>
        <end position="465"/>
    </location>
</feature>
<dbReference type="InterPro" id="IPR015661">
    <property type="entry name" value="Bub1/Mad3"/>
</dbReference>
<dbReference type="InterPro" id="IPR000719">
    <property type="entry name" value="Prot_kinase_dom"/>
</dbReference>
<evidence type="ECO:0000256" key="3">
    <source>
        <dbReference type="ARBA" id="ARBA00022838"/>
    </source>
</evidence>
<reference evidence="7" key="1">
    <citation type="submission" date="2021-01" db="EMBL/GenBank/DDBJ databases">
        <title>Chromosome-level genome assembly of a human fungal pathogen reveals clustering of transcriptionally co-regulated genes.</title>
        <authorList>
            <person name="Voorhies M."/>
            <person name="Cohen S."/>
            <person name="Shea T.P."/>
            <person name="Petrus S."/>
            <person name="Munoz J.F."/>
            <person name="Poplawski S."/>
            <person name="Goldman W.E."/>
            <person name="Michael T."/>
            <person name="Cuomo C.A."/>
            <person name="Sil A."/>
            <person name="Beyhan S."/>
        </authorList>
    </citation>
    <scope>NUCLEOTIDE SEQUENCE</scope>
    <source>
        <strain evidence="7">WU24</strain>
    </source>
</reference>
<dbReference type="GO" id="GO:0000776">
    <property type="term" value="C:kinetochore"/>
    <property type="evidence" value="ECO:0007669"/>
    <property type="project" value="UniProtKB-KW"/>
</dbReference>
<evidence type="ECO:0000313" key="7">
    <source>
        <dbReference type="EMBL" id="QSS66223.1"/>
    </source>
</evidence>
<keyword evidence="4" id="KW-0137">Centromere</keyword>
<dbReference type="PROSITE" id="PS50011">
    <property type="entry name" value="PROTEIN_KINASE_DOM"/>
    <property type="match status" value="1"/>
</dbReference>
<dbReference type="GO" id="GO:0005524">
    <property type="term" value="F:ATP binding"/>
    <property type="evidence" value="ECO:0007669"/>
    <property type="project" value="InterPro"/>
</dbReference>
<dbReference type="InterPro" id="IPR008271">
    <property type="entry name" value="Ser/Thr_kinase_AS"/>
</dbReference>